<dbReference type="GO" id="GO:0016020">
    <property type="term" value="C:membrane"/>
    <property type="evidence" value="ECO:0007669"/>
    <property type="project" value="UniProtKB-SubCell"/>
</dbReference>
<feature type="transmembrane region" description="Helical" evidence="2">
    <location>
        <begin position="167"/>
        <end position="187"/>
    </location>
</feature>
<feature type="domain" description="Putative ER transporter 6TM N-terminal" evidence="3">
    <location>
        <begin position="44"/>
        <end position="398"/>
    </location>
</feature>
<feature type="compositionally biased region" description="Acidic residues" evidence="1">
    <location>
        <begin position="371"/>
        <end position="382"/>
    </location>
</feature>
<keyword evidence="2" id="KW-1133">Transmembrane helix</keyword>
<protein>
    <recommendedName>
        <fullName evidence="3">Putative ER transporter 6TM N-terminal domain-containing protein</fullName>
    </recommendedName>
</protein>
<dbReference type="Pfam" id="PF10337">
    <property type="entry name" value="ArAE_2_N"/>
    <property type="match status" value="1"/>
</dbReference>
<dbReference type="OrthoDB" id="2274698at2759"/>
<keyword evidence="5" id="KW-1185">Reference proteome</keyword>
<feature type="transmembrane region" description="Helical" evidence="2">
    <location>
        <begin position="45"/>
        <end position="65"/>
    </location>
</feature>
<evidence type="ECO:0000259" key="3">
    <source>
        <dbReference type="Pfam" id="PF10337"/>
    </source>
</evidence>
<accession>A0A2C5YVS1</accession>
<feature type="transmembrane region" description="Helical" evidence="2">
    <location>
        <begin position="642"/>
        <end position="663"/>
    </location>
</feature>
<proteinExistence type="predicted"/>
<evidence type="ECO:0000313" key="5">
    <source>
        <dbReference type="Proteomes" id="UP000226431"/>
    </source>
</evidence>
<feature type="transmembrane region" description="Helical" evidence="2">
    <location>
        <begin position="104"/>
        <end position="123"/>
    </location>
</feature>
<feature type="region of interest" description="Disordered" evidence="1">
    <location>
        <begin position="1"/>
        <end position="28"/>
    </location>
</feature>
<feature type="transmembrane region" description="Helical" evidence="2">
    <location>
        <begin position="620"/>
        <end position="636"/>
    </location>
</feature>
<reference evidence="4 5" key="1">
    <citation type="submission" date="2017-06" db="EMBL/GenBank/DDBJ databases">
        <title>Ant-infecting Ophiocordyceps genomes reveal a high diversity of potential behavioral manipulation genes and a possible major role for enterotoxins.</title>
        <authorList>
            <person name="De Bekker C."/>
            <person name="Evans H.C."/>
            <person name="Brachmann A."/>
            <person name="Hughes D.P."/>
        </authorList>
    </citation>
    <scope>NUCLEOTIDE SEQUENCE [LARGE SCALE GENOMIC DNA]</scope>
    <source>
        <strain evidence="4 5">Map16</strain>
    </source>
</reference>
<gene>
    <name evidence="4" type="ORF">CDD80_5105</name>
</gene>
<feature type="compositionally biased region" description="Basic and acidic residues" evidence="1">
    <location>
        <begin position="15"/>
        <end position="25"/>
    </location>
</feature>
<feature type="transmembrane region" description="Helical" evidence="2">
    <location>
        <begin position="589"/>
        <end position="608"/>
    </location>
</feature>
<feature type="transmembrane region" description="Helical" evidence="2">
    <location>
        <begin position="77"/>
        <end position="92"/>
    </location>
</feature>
<evidence type="ECO:0000313" key="4">
    <source>
        <dbReference type="EMBL" id="PHH71630.1"/>
    </source>
</evidence>
<sequence>MAVWPRTGKRRRAAKTAEPKPEPKSRTSTRLAQLKAVLLQLKPDVGSVFMAFKMTIAPLVCMCLIQSNVWINHFKTNGYLVALIANLALPFLPRGTLVLFNVRLALMTGVSYCYVLLAGWCGLQARKHTTHSPEQLKAYNSSAEAVVAIWLIFCVWLIFSLKSAYPSLFNLLSVGGIFAVATLPGLARAPTMKDVISQASNVVESFLAGQAFGFFVGIVILPRSGRDEFRQTFKGCLDGLVGVVRAHERCMDVFKARPPDYVPPSPTSMGDDADERAAAATKLQEALKGFTQGVIKARAAAGHAKLEMSFGRLDHGELEKMVSGLVDLVPPASGLFAVADMLKGAIDGSLQAAMASEAKRRRGTNATVDRQDEEEGDEEEQERETLDWHQHEEAILQHLHNISEAIVSGVEHAKLRFHLTDNKLKLPFVHRTKEDSSSPESFLESFRSVLQNECVVGQGEKLMDHYIRHRPKLEDLCIVRTEEQLDYVRYVLLLHSQTLLSSLSSEFEGLLILGEDYHREPPRLIIPPLGHVNWRSLFRLNRRATDDSGVELGAGFRKKDPDHLPPVNAFEKVGNYVRLIPAALRSEHAAYGLRGACAIMTIAIIGFLKSSQTFFFRQRLIWSLFAIVMSLGRTAGNSTFLLFSRTMGTIASMVASYIIWYIVDQKVAVLKFPLYGSAVFVALFTAIIMICNDLQIKKIGAAKLESQYSIYPPYVNFPYRLAIVLLGVVVAYFWTIFPFPMSEHGQLRQEVASSLNLLSNYYSCISQAVLSRLQGSFGDPRDEASPGFYILAARRRIFRKFQTVNTAARSNLSLVDWEFSLGGHFPKHNYTEILSLLDRIASYMSLTGYASRAFQGMSDTSAWCFVDEDDVTRSNLLIEGVTTRMVVLHSALSRAHPLPPQLQELTRAQMPEFSRETRSEGLAAAALIHGVNSYIVRDINRLTQLVKDLVSELDFTVTIETDSEIPLTPARNSRPST</sequence>
<dbReference type="AlphaFoldDB" id="A0A2C5YVS1"/>
<dbReference type="Proteomes" id="UP000226431">
    <property type="component" value="Unassembled WGS sequence"/>
</dbReference>
<organism evidence="4 5">
    <name type="scientific">Ophiocordyceps camponoti-rufipedis</name>
    <dbReference type="NCBI Taxonomy" id="2004952"/>
    <lineage>
        <taxon>Eukaryota</taxon>
        <taxon>Fungi</taxon>
        <taxon>Dikarya</taxon>
        <taxon>Ascomycota</taxon>
        <taxon>Pezizomycotina</taxon>
        <taxon>Sordariomycetes</taxon>
        <taxon>Hypocreomycetidae</taxon>
        <taxon>Hypocreales</taxon>
        <taxon>Ophiocordycipitaceae</taxon>
        <taxon>Ophiocordyceps</taxon>
    </lineage>
</organism>
<dbReference type="InterPro" id="IPR018823">
    <property type="entry name" value="ArAE_2_N"/>
</dbReference>
<feature type="transmembrane region" description="Helical" evidence="2">
    <location>
        <begin position="199"/>
        <end position="221"/>
    </location>
</feature>
<feature type="transmembrane region" description="Helical" evidence="2">
    <location>
        <begin position="717"/>
        <end position="739"/>
    </location>
</feature>
<comment type="caution">
    <text evidence="4">The sequence shown here is derived from an EMBL/GenBank/DDBJ whole genome shotgun (WGS) entry which is preliminary data.</text>
</comment>
<evidence type="ECO:0000256" key="1">
    <source>
        <dbReference type="SAM" id="MobiDB-lite"/>
    </source>
</evidence>
<name>A0A2C5YVS1_9HYPO</name>
<feature type="transmembrane region" description="Helical" evidence="2">
    <location>
        <begin position="143"/>
        <end position="161"/>
    </location>
</feature>
<dbReference type="EMBL" id="NJES01000491">
    <property type="protein sequence ID" value="PHH71630.1"/>
    <property type="molecule type" value="Genomic_DNA"/>
</dbReference>
<dbReference type="PANTHER" id="PTHR37994:SF4">
    <property type="entry name" value="ER TRANSPORTER 6TM N-TERMINAL DOMAIN-CONTAINING PROTEIN-RELATED"/>
    <property type="match status" value="1"/>
</dbReference>
<keyword evidence="2" id="KW-0812">Transmembrane</keyword>
<feature type="region of interest" description="Disordered" evidence="1">
    <location>
        <begin position="355"/>
        <end position="386"/>
    </location>
</feature>
<evidence type="ECO:0000256" key="2">
    <source>
        <dbReference type="SAM" id="Phobius"/>
    </source>
</evidence>
<dbReference type="STRING" id="2004952.A0A2C5YVS1"/>
<dbReference type="PANTHER" id="PTHR37994">
    <property type="entry name" value="ARAE_2_N DOMAIN-CONTAINING PROTEIN-RELATED"/>
    <property type="match status" value="1"/>
</dbReference>
<feature type="transmembrane region" description="Helical" evidence="2">
    <location>
        <begin position="672"/>
        <end position="690"/>
    </location>
</feature>
<keyword evidence="2" id="KW-0472">Membrane</keyword>